<dbReference type="Pfam" id="PF00571">
    <property type="entry name" value="CBS"/>
    <property type="match status" value="2"/>
</dbReference>
<evidence type="ECO:0000256" key="8">
    <source>
        <dbReference type="ARBA" id="ARBA00022801"/>
    </source>
</evidence>
<comment type="similarity">
    <text evidence="2 14">Belongs to the peptidase M50B family.</text>
</comment>
<feature type="transmembrane region" description="Helical" evidence="14">
    <location>
        <begin position="213"/>
        <end position="231"/>
    </location>
</feature>
<feature type="transmembrane region" description="Helical" evidence="14">
    <location>
        <begin position="144"/>
        <end position="166"/>
    </location>
</feature>
<protein>
    <recommendedName>
        <fullName evidence="14">Zinc metalloprotease</fullName>
    </recommendedName>
</protein>
<keyword evidence="13 14" id="KW-0472">Membrane</keyword>
<evidence type="ECO:0000313" key="19">
    <source>
        <dbReference type="EMBL" id="MCP1337368.1"/>
    </source>
</evidence>
<feature type="transmembrane region" description="Helical" evidence="14">
    <location>
        <begin position="20"/>
        <end position="38"/>
    </location>
</feature>
<dbReference type="PANTHER" id="PTHR39188:SF3">
    <property type="entry name" value="STAGE IV SPORULATION PROTEIN FB"/>
    <property type="match status" value="1"/>
</dbReference>
<evidence type="ECO:0000256" key="9">
    <source>
        <dbReference type="ARBA" id="ARBA00022833"/>
    </source>
</evidence>
<evidence type="ECO:0000256" key="15">
    <source>
        <dbReference type="PIRSR" id="PIRSR006404-1"/>
    </source>
</evidence>
<evidence type="ECO:0000256" key="16">
    <source>
        <dbReference type="PIRSR" id="PIRSR006404-2"/>
    </source>
</evidence>
<dbReference type="CDD" id="cd06164">
    <property type="entry name" value="S2P-M50_SpoIVFB_CBS"/>
    <property type="match status" value="1"/>
</dbReference>
<dbReference type="InterPro" id="IPR008915">
    <property type="entry name" value="Peptidase_M50"/>
</dbReference>
<feature type="domain" description="CBS" evidence="18">
    <location>
        <begin position="253"/>
        <end position="309"/>
    </location>
</feature>
<gene>
    <name evidence="19" type="ORF">NJQ99_13175</name>
</gene>
<dbReference type="GO" id="GO:0006508">
    <property type="term" value="P:proteolysis"/>
    <property type="evidence" value="ECO:0007669"/>
    <property type="project" value="UniProtKB-KW"/>
</dbReference>
<keyword evidence="3 14" id="KW-1003">Cell membrane</keyword>
<keyword evidence="10 14" id="KW-1133">Transmembrane helix</keyword>
<keyword evidence="11 14" id="KW-0482">Metalloprotease</keyword>
<accession>A0A9J6PHS5</accession>
<feature type="binding site" evidence="16">
    <location>
        <position position="167"/>
    </location>
    <ligand>
        <name>Zn(2+)</name>
        <dbReference type="ChEBI" id="CHEBI:29105"/>
        <note>catalytic</note>
    </ligand>
</feature>
<feature type="binding site" evidence="16">
    <location>
        <position position="72"/>
    </location>
    <ligand>
        <name>Zn(2+)</name>
        <dbReference type="ChEBI" id="CHEBI:29105"/>
        <note>catalytic</note>
    </ligand>
</feature>
<dbReference type="Pfam" id="PF02163">
    <property type="entry name" value="Peptidase_M50"/>
    <property type="match status" value="2"/>
</dbReference>
<evidence type="ECO:0000259" key="18">
    <source>
        <dbReference type="PROSITE" id="PS51371"/>
    </source>
</evidence>
<dbReference type="GO" id="GO:0005886">
    <property type="term" value="C:plasma membrane"/>
    <property type="evidence" value="ECO:0007669"/>
    <property type="project" value="UniProtKB-SubCell"/>
</dbReference>
<feature type="transmembrane region" description="Helical" evidence="14">
    <location>
        <begin position="186"/>
        <end position="207"/>
    </location>
</feature>
<feature type="transmembrane region" description="Helical" evidence="14">
    <location>
        <begin position="108"/>
        <end position="132"/>
    </location>
</feature>
<evidence type="ECO:0000256" key="1">
    <source>
        <dbReference type="ARBA" id="ARBA00004651"/>
    </source>
</evidence>
<evidence type="ECO:0000256" key="4">
    <source>
        <dbReference type="ARBA" id="ARBA00022670"/>
    </source>
</evidence>
<dbReference type="PANTHER" id="PTHR39188">
    <property type="entry name" value="MEMBRANE-ASSOCIATED ZINC METALLOPROTEASE M50B"/>
    <property type="match status" value="1"/>
</dbReference>
<evidence type="ECO:0000256" key="12">
    <source>
        <dbReference type="ARBA" id="ARBA00023122"/>
    </source>
</evidence>
<dbReference type="SMART" id="SM00116">
    <property type="entry name" value="CBS"/>
    <property type="match status" value="2"/>
</dbReference>
<dbReference type="InterPro" id="IPR016483">
    <property type="entry name" value="UCP006404_Pept_M50_CBS"/>
</dbReference>
<evidence type="ECO:0000256" key="13">
    <source>
        <dbReference type="ARBA" id="ARBA00023136"/>
    </source>
</evidence>
<dbReference type="GO" id="GO:0008237">
    <property type="term" value="F:metallopeptidase activity"/>
    <property type="evidence" value="ECO:0007669"/>
    <property type="project" value="UniProtKB-UniRule"/>
</dbReference>
<keyword evidence="12 17" id="KW-0129">CBS domain</keyword>
<keyword evidence="20" id="KW-1185">Reference proteome</keyword>
<dbReference type="PROSITE" id="PS51371">
    <property type="entry name" value="CBS"/>
    <property type="match status" value="2"/>
</dbReference>
<comment type="caution">
    <text evidence="19">The sequence shown here is derived from an EMBL/GenBank/DDBJ whole genome shotgun (WGS) entry which is preliminary data.</text>
</comment>
<comment type="cofactor">
    <cofactor evidence="14 16">
        <name>Zn(2+)</name>
        <dbReference type="ChEBI" id="CHEBI:29105"/>
    </cofactor>
    <text evidence="14 16">Binds 1 zinc ion per subunit.</text>
</comment>
<evidence type="ECO:0000256" key="2">
    <source>
        <dbReference type="ARBA" id="ARBA00007931"/>
    </source>
</evidence>
<dbReference type="InterPro" id="IPR000644">
    <property type="entry name" value="CBS_dom"/>
</dbReference>
<dbReference type="Gene3D" id="3.10.580.10">
    <property type="entry name" value="CBS-domain"/>
    <property type="match status" value="2"/>
</dbReference>
<evidence type="ECO:0000256" key="6">
    <source>
        <dbReference type="ARBA" id="ARBA00022723"/>
    </source>
</evidence>
<dbReference type="PIRSF" id="PIRSF006404">
    <property type="entry name" value="UCP006404_Pept_M50_CBS"/>
    <property type="match status" value="1"/>
</dbReference>
<reference evidence="19" key="1">
    <citation type="submission" date="2022-06" db="EMBL/GenBank/DDBJ databases">
        <title>Isolation and Genomics of Futiania mangrovii gen. nov., sp. nov., a Rare and Metabolically-versatile member in the Class Alphaproteobacteria.</title>
        <authorList>
            <person name="Liu L."/>
            <person name="Huang W.-C."/>
            <person name="Pan J."/>
            <person name="Li J."/>
            <person name="Huang Y."/>
            <person name="Du H."/>
            <person name="Liu Y."/>
            <person name="Li M."/>
        </authorList>
    </citation>
    <scope>NUCLEOTIDE SEQUENCE</scope>
    <source>
        <strain evidence="19">FT118</strain>
    </source>
</reference>
<evidence type="ECO:0000256" key="17">
    <source>
        <dbReference type="PROSITE-ProRule" id="PRU00703"/>
    </source>
</evidence>
<evidence type="ECO:0000256" key="7">
    <source>
        <dbReference type="ARBA" id="ARBA00022737"/>
    </source>
</evidence>
<name>A0A9J6PHS5_9PROT</name>
<keyword evidence="6 14" id="KW-0479">Metal-binding</keyword>
<dbReference type="EMBL" id="JAMZFT010000003">
    <property type="protein sequence ID" value="MCP1337368.1"/>
    <property type="molecule type" value="Genomic_DNA"/>
</dbReference>
<keyword evidence="8 14" id="KW-0378">Hydrolase</keyword>
<dbReference type="GO" id="GO:0046872">
    <property type="term" value="F:metal ion binding"/>
    <property type="evidence" value="ECO:0007669"/>
    <property type="project" value="UniProtKB-UniRule"/>
</dbReference>
<feature type="transmembrane region" description="Helical" evidence="14">
    <location>
        <begin position="50"/>
        <end position="68"/>
    </location>
</feature>
<sequence>MFTHRLSLFRILGFEVRIDLSWLLIAALVTWSLAAGYFPTSLPGLDTRTYWTLGILGMAGLFLSLIIHEFSHSIVARMGGMKIEGITLFLFGGVAEMKDEPPSALTELVMAAAGPAASLVLAFLFWAVAAITGPGLIGEPGAALLLYLATINLVLALFNLVPAFPLDGGRMLRAWLWMRSGDIRKATRVAAGIGDAFGVFLVVVGIFNAFTGNVIGGLWLVLIGFFVRAAAAGAHQNVEMKTALSAGTVADFMTPDPVTVEAGLTLDTLVDRHILGQHHGAFPVLRDGRLVGLVESRQAGAVAREEWPRTRVADVMAPVTAENSAAPGDGAWEALQKMQTTRARRLLVVDQGRLMGLVSLSDIARYLMLKAEVGDSA</sequence>
<dbReference type="SUPFAM" id="SSF54631">
    <property type="entry name" value="CBS-domain pair"/>
    <property type="match status" value="1"/>
</dbReference>
<evidence type="ECO:0000256" key="5">
    <source>
        <dbReference type="ARBA" id="ARBA00022692"/>
    </source>
</evidence>
<keyword evidence="4 14" id="KW-0645">Protease</keyword>
<feature type="binding site" evidence="16">
    <location>
        <position position="68"/>
    </location>
    <ligand>
        <name>Zn(2+)</name>
        <dbReference type="ChEBI" id="CHEBI:29105"/>
        <note>catalytic</note>
    </ligand>
</feature>
<dbReference type="RefSeq" id="WP_269333336.1">
    <property type="nucleotide sequence ID" value="NZ_JAMZFT010000003.1"/>
</dbReference>
<keyword evidence="5 14" id="KW-0812">Transmembrane</keyword>
<proteinExistence type="inferred from homology"/>
<keyword evidence="9 14" id="KW-0862">Zinc</keyword>
<evidence type="ECO:0000256" key="14">
    <source>
        <dbReference type="PIRNR" id="PIRNR006404"/>
    </source>
</evidence>
<dbReference type="InterPro" id="IPR046342">
    <property type="entry name" value="CBS_dom_sf"/>
</dbReference>
<evidence type="ECO:0000256" key="10">
    <source>
        <dbReference type="ARBA" id="ARBA00022989"/>
    </source>
</evidence>
<evidence type="ECO:0000256" key="3">
    <source>
        <dbReference type="ARBA" id="ARBA00022475"/>
    </source>
</evidence>
<comment type="subcellular location">
    <subcellularLocation>
        <location evidence="1 14">Cell membrane</location>
        <topology evidence="1 14">Multi-pass membrane protein</topology>
    </subcellularLocation>
</comment>
<feature type="active site" evidence="15">
    <location>
        <position position="69"/>
    </location>
</feature>
<dbReference type="Proteomes" id="UP001055804">
    <property type="component" value="Unassembled WGS sequence"/>
</dbReference>
<dbReference type="AlphaFoldDB" id="A0A9J6PHS5"/>
<organism evidence="19 20">
    <name type="scientific">Futiania mangrovi</name>
    <dbReference type="NCBI Taxonomy" id="2959716"/>
    <lineage>
        <taxon>Bacteria</taxon>
        <taxon>Pseudomonadati</taxon>
        <taxon>Pseudomonadota</taxon>
        <taxon>Alphaproteobacteria</taxon>
        <taxon>Futianiales</taxon>
        <taxon>Futianiaceae</taxon>
        <taxon>Futiania</taxon>
    </lineage>
</organism>
<feature type="domain" description="CBS" evidence="18">
    <location>
        <begin position="316"/>
        <end position="376"/>
    </location>
</feature>
<keyword evidence="7" id="KW-0677">Repeat</keyword>
<evidence type="ECO:0000256" key="11">
    <source>
        <dbReference type="ARBA" id="ARBA00023049"/>
    </source>
</evidence>
<evidence type="ECO:0000313" key="20">
    <source>
        <dbReference type="Proteomes" id="UP001055804"/>
    </source>
</evidence>